<dbReference type="InterPro" id="IPR002938">
    <property type="entry name" value="FAD-bd"/>
</dbReference>
<feature type="domain" description="NodB homology" evidence="5">
    <location>
        <begin position="800"/>
        <end position="999"/>
    </location>
</feature>
<name>M7SCN1_EUTLA</name>
<dbReference type="Gene3D" id="3.30.9.10">
    <property type="entry name" value="D-Amino Acid Oxidase, subunit A, domain 2"/>
    <property type="match status" value="1"/>
</dbReference>
<dbReference type="SUPFAM" id="SSF88713">
    <property type="entry name" value="Glycoside hydrolase/deacetylase"/>
    <property type="match status" value="1"/>
</dbReference>
<reference evidence="7" key="1">
    <citation type="journal article" date="2013" name="Genome Announc.">
        <title>Draft genome sequence of the grapevine dieback fungus Eutypa lata UCR-EL1.</title>
        <authorList>
            <person name="Blanco-Ulate B."/>
            <person name="Rolshausen P.E."/>
            <person name="Cantu D."/>
        </authorList>
    </citation>
    <scope>NUCLEOTIDE SEQUENCE [LARGE SCALE GENOMIC DNA]</scope>
    <source>
        <strain evidence="7">UCR-EL1</strain>
    </source>
</reference>
<dbReference type="CDD" id="cd10938">
    <property type="entry name" value="CE4_HpPgdA_like"/>
    <property type="match status" value="1"/>
</dbReference>
<sequence length="1091" mass="121727">MTLCVETEEYDVVIVGGGPVGLLMAYQLKRFGVSACVLEQHDKNTQDAYGRAIALFPRTTEQLDQLDVIDPMLQLGFACRTSVTYKDGERVVPGRVWTFMEKMGDTSYDFTLVLRQMYTEAILREKVESVGASYYQLTECIDFEVNESAPSDSCAVTSTFTNRKIQKTFKLKSKYLVGADGGRSFVRRHAGIPFDGDTSEDQWIRIDGIVETDMPLNRSYGAIESRTHGNVLWAPLDHGATRIGYAYSPEIAAKYPGGVTQEVAVKEAIECMKPFNVEFKEVHWWTLYTIGQRMARDFSAKDRIFICGDAAHTHSSGAAQGLNTGIHDAVNLGWKLALQIRGIVRDDVLKTYSAERRMAVQQLINYDRDIAMLMSHKWPSWYKGDPSADPYLALGELFEKAAPFNTGLGIAYNSNVLNQEARMQLTVVPGSRPPDVDLSTPGTNQKVRLQRITRNFARFWVLVLTGNVSSTRPLLEEMKKYLDSESGLKTHKTIGWVTCTIGIKVVPYLGVVNSRETNSNKMPIIPARKSVAFAVRAGEDIKIINTHGKQVLDFWAFNPNDSNDFLSMVHTRTILLKVVISPGDKLYSTRRKPMLTLAEDTTRGTHDLIWSACDTERYRMQGFDGYHDNCTDNMHKVSQTLNPVPSGEDKNCTDSPAFILQALKDSFPDFRIADDWVPDPLNLFMNIPIDHRGGLDIRPPTSEKGQYVNLKAETDLILVISSCPQDLAPVNAGMPTDCEYQVLSKGGAASGEQDTAVALTVAPVLAPVPTGPKRVKIALSVDFDAVSHWLGTGCHKDNNMADYSSGIFAGQVGVYRLLDMFKKNNIADKVTWFIPGHTTDTFPDAAKAVFESGAEIGLHGYAHEGIYQMTEEQERDVLLKCIDVATKLAGKKPRGYRAPMYTIRETTVKLLREHGFLYDSSLMHHDSQPYFTPSDPPIATLDFSQPASSWLHPSPIASQAYPGDDLHPLVELPCGWYNEDMMPMMYLPHLANSMGYVSTRVVEQMWRDKFMWLWEQGSNKEGDESADFIFPILVHPDVSGMAHIIGMVDRFLGWLQGFGHVVEFCKCEEIAAAWLAVQQKSKTEMEAGGKA</sequence>
<dbReference type="Pfam" id="PF09347">
    <property type="entry name" value="DUF1989"/>
    <property type="match status" value="1"/>
</dbReference>
<dbReference type="GO" id="GO:0016491">
    <property type="term" value="F:oxidoreductase activity"/>
    <property type="evidence" value="ECO:0007669"/>
    <property type="project" value="UniProtKB-KW"/>
</dbReference>
<evidence type="ECO:0000256" key="1">
    <source>
        <dbReference type="ARBA" id="ARBA00005179"/>
    </source>
</evidence>
<dbReference type="Proteomes" id="UP000012174">
    <property type="component" value="Unassembled WGS sequence"/>
</dbReference>
<evidence type="ECO:0000256" key="3">
    <source>
        <dbReference type="ARBA" id="ARBA00022827"/>
    </source>
</evidence>
<dbReference type="Gene3D" id="3.20.20.370">
    <property type="entry name" value="Glycoside hydrolase/deacetylase"/>
    <property type="match status" value="1"/>
</dbReference>
<dbReference type="InterPro" id="IPR018959">
    <property type="entry name" value="DUF1989"/>
</dbReference>
<dbReference type="SUPFAM" id="SSF51905">
    <property type="entry name" value="FAD/NAD(P)-binding domain"/>
    <property type="match status" value="1"/>
</dbReference>
<dbReference type="InterPro" id="IPR038220">
    <property type="entry name" value="PHOX_C_sf"/>
</dbReference>
<dbReference type="KEGG" id="ela:UCREL1_9068"/>
<dbReference type="EMBL" id="KB707130">
    <property type="protein sequence ID" value="EMR63969.1"/>
    <property type="molecule type" value="Genomic_DNA"/>
</dbReference>
<accession>M7SCN1</accession>
<keyword evidence="7" id="KW-1185">Reference proteome</keyword>
<keyword evidence="2" id="KW-0285">Flavoprotein</keyword>
<comment type="pathway">
    <text evidence="1">Secondary metabolite biosynthesis.</text>
</comment>
<dbReference type="HOGENOM" id="CLU_284541_0_0_1"/>
<dbReference type="GO" id="GO:0016810">
    <property type="term" value="F:hydrolase activity, acting on carbon-nitrogen (but not peptide) bonds"/>
    <property type="evidence" value="ECO:0007669"/>
    <property type="project" value="InterPro"/>
</dbReference>
<dbReference type="PRINTS" id="PR00420">
    <property type="entry name" value="RNGMNOXGNASE"/>
</dbReference>
<organism evidence="6 7">
    <name type="scientific">Eutypa lata (strain UCR-EL1)</name>
    <name type="common">Grapevine dieback disease fungus</name>
    <name type="synonym">Eutypa armeniacae</name>
    <dbReference type="NCBI Taxonomy" id="1287681"/>
    <lineage>
        <taxon>Eukaryota</taxon>
        <taxon>Fungi</taxon>
        <taxon>Dikarya</taxon>
        <taxon>Ascomycota</taxon>
        <taxon>Pezizomycotina</taxon>
        <taxon>Sordariomycetes</taxon>
        <taxon>Xylariomycetidae</taxon>
        <taxon>Xylariales</taxon>
        <taxon>Diatrypaceae</taxon>
        <taxon>Eutypa</taxon>
    </lineage>
</organism>
<gene>
    <name evidence="6" type="ORF">UCREL1_9068</name>
</gene>
<proteinExistence type="predicted"/>
<protein>
    <submittedName>
        <fullName evidence="6">Putative-dichlorophenol 6-protein</fullName>
    </submittedName>
</protein>
<dbReference type="Pfam" id="PF01494">
    <property type="entry name" value="FAD_binding_3"/>
    <property type="match status" value="1"/>
</dbReference>
<dbReference type="Gene3D" id="3.50.50.60">
    <property type="entry name" value="FAD/NAD(P)-binding domain"/>
    <property type="match status" value="1"/>
</dbReference>
<evidence type="ECO:0000256" key="4">
    <source>
        <dbReference type="ARBA" id="ARBA00023002"/>
    </source>
</evidence>
<dbReference type="InterPro" id="IPR037950">
    <property type="entry name" value="PgdA-like"/>
</dbReference>
<evidence type="ECO:0000313" key="6">
    <source>
        <dbReference type="EMBL" id="EMR63969.1"/>
    </source>
</evidence>
<dbReference type="GO" id="GO:0071949">
    <property type="term" value="F:FAD binding"/>
    <property type="evidence" value="ECO:0007669"/>
    <property type="project" value="InterPro"/>
</dbReference>
<dbReference type="Gene3D" id="3.40.30.20">
    <property type="match status" value="1"/>
</dbReference>
<dbReference type="SUPFAM" id="SSF54373">
    <property type="entry name" value="FAD-linked reductases, C-terminal domain"/>
    <property type="match status" value="1"/>
</dbReference>
<dbReference type="eggNOG" id="KOG3855">
    <property type="taxonomic scope" value="Eukaryota"/>
</dbReference>
<dbReference type="InterPro" id="IPR036188">
    <property type="entry name" value="FAD/NAD-bd_sf"/>
</dbReference>
<dbReference type="PANTHER" id="PTHR47561">
    <property type="entry name" value="POLYSACCHARIDE DEACETYLASE FAMILY PROTEIN (AFU_ORTHOLOGUE AFUA_6G05030)"/>
    <property type="match status" value="1"/>
</dbReference>
<dbReference type="Pfam" id="PF01522">
    <property type="entry name" value="Polysacc_deac_1"/>
    <property type="match status" value="1"/>
</dbReference>
<dbReference type="InterPro" id="IPR011330">
    <property type="entry name" value="Glyco_hydro/deAcase_b/a-brl"/>
</dbReference>
<dbReference type="InterPro" id="IPR002509">
    <property type="entry name" value="NODB_dom"/>
</dbReference>
<evidence type="ECO:0000256" key="2">
    <source>
        <dbReference type="ARBA" id="ARBA00022630"/>
    </source>
</evidence>
<evidence type="ECO:0000259" key="5">
    <source>
        <dbReference type="PROSITE" id="PS51677"/>
    </source>
</evidence>
<dbReference type="PANTHER" id="PTHR47561:SF2">
    <property type="entry name" value="HYPOTHETICAL POLYSACCHARIDE DEACETYLASE (EUROFUNG)"/>
    <property type="match status" value="1"/>
</dbReference>
<dbReference type="AlphaFoldDB" id="M7SCN1"/>
<dbReference type="GO" id="GO:0005975">
    <property type="term" value="P:carbohydrate metabolic process"/>
    <property type="evidence" value="ECO:0007669"/>
    <property type="project" value="InterPro"/>
</dbReference>
<keyword evidence="4" id="KW-0560">Oxidoreductase</keyword>
<dbReference type="OrthoDB" id="504708at2759"/>
<keyword evidence="3" id="KW-0274">FAD</keyword>
<evidence type="ECO:0000313" key="7">
    <source>
        <dbReference type="Proteomes" id="UP000012174"/>
    </source>
</evidence>
<dbReference type="PROSITE" id="PS51677">
    <property type="entry name" value="NODB"/>
    <property type="match status" value="1"/>
</dbReference>